<dbReference type="Pfam" id="PF00384">
    <property type="entry name" value="Molybdopterin"/>
    <property type="match status" value="1"/>
</dbReference>
<comment type="caution">
    <text evidence="6">The sequence shown here is derived from an EMBL/GenBank/DDBJ whole genome shotgun (WGS) entry which is preliminary data.</text>
</comment>
<dbReference type="AlphaFoldDB" id="A0A3A4B5F2"/>
<dbReference type="InterPro" id="IPR006656">
    <property type="entry name" value="Mopterin_OxRdtase"/>
</dbReference>
<dbReference type="PANTHER" id="PTHR43105">
    <property type="entry name" value="RESPIRATORY NITRATE REDUCTASE"/>
    <property type="match status" value="1"/>
</dbReference>
<dbReference type="InterPro" id="IPR006657">
    <property type="entry name" value="MoPterin_dinucl-bd_dom"/>
</dbReference>
<dbReference type="GO" id="GO:0008863">
    <property type="term" value="F:formate dehydrogenase (NAD+) activity"/>
    <property type="evidence" value="ECO:0007669"/>
    <property type="project" value="InterPro"/>
</dbReference>
<accession>A0A3A4B5F2</accession>
<feature type="domain" description="Molybdopterin dinucleotide-binding" evidence="5">
    <location>
        <begin position="632"/>
        <end position="728"/>
    </location>
</feature>
<dbReference type="PIRSF" id="PIRSF000144">
    <property type="entry name" value="CbbBc"/>
    <property type="match status" value="1"/>
</dbReference>
<proteinExistence type="predicted"/>
<dbReference type="GO" id="GO:0016020">
    <property type="term" value="C:membrane"/>
    <property type="evidence" value="ECO:0007669"/>
    <property type="project" value="TreeGrafter"/>
</dbReference>
<dbReference type="GO" id="GO:0051539">
    <property type="term" value="F:4 iron, 4 sulfur cluster binding"/>
    <property type="evidence" value="ECO:0007669"/>
    <property type="project" value="InterPro"/>
</dbReference>
<dbReference type="Gene3D" id="3.40.228.10">
    <property type="entry name" value="Dimethylsulfoxide Reductase, domain 2"/>
    <property type="match status" value="1"/>
</dbReference>
<dbReference type="SUPFAM" id="SSF50692">
    <property type="entry name" value="ADC-like"/>
    <property type="match status" value="1"/>
</dbReference>
<dbReference type="SUPFAM" id="SSF53706">
    <property type="entry name" value="Formate dehydrogenase/DMSO reductase, domains 1-3"/>
    <property type="match status" value="1"/>
</dbReference>
<evidence type="ECO:0000256" key="1">
    <source>
        <dbReference type="ARBA" id="ARBA00022723"/>
    </source>
</evidence>
<evidence type="ECO:0000313" key="6">
    <source>
        <dbReference type="EMBL" id="RJL33567.1"/>
    </source>
</evidence>
<name>A0A3A4B5F2_9ACTN</name>
<keyword evidence="2" id="KW-0408">Iron</keyword>
<evidence type="ECO:0000256" key="2">
    <source>
        <dbReference type="ARBA" id="ARBA00023004"/>
    </source>
</evidence>
<dbReference type="OrthoDB" id="5287431at2"/>
<dbReference type="EMBL" id="QZEY01000003">
    <property type="protein sequence ID" value="RJL33567.1"/>
    <property type="molecule type" value="Genomic_DNA"/>
</dbReference>
<dbReference type="Gene3D" id="3.40.50.740">
    <property type="match status" value="1"/>
</dbReference>
<dbReference type="InterPro" id="IPR009010">
    <property type="entry name" value="Asp_de-COase-like_dom_sf"/>
</dbReference>
<dbReference type="GO" id="GO:0043546">
    <property type="term" value="F:molybdopterin cofactor binding"/>
    <property type="evidence" value="ECO:0007669"/>
    <property type="project" value="InterPro"/>
</dbReference>
<dbReference type="InterPro" id="IPR010046">
    <property type="entry name" value="Mopterin_OxRdtse_a_bac"/>
</dbReference>
<dbReference type="RefSeq" id="WP_119926525.1">
    <property type="nucleotide sequence ID" value="NZ_QZEY01000003.1"/>
</dbReference>
<dbReference type="PANTHER" id="PTHR43105:SF4">
    <property type="entry name" value="PROTEIN YDEP"/>
    <property type="match status" value="1"/>
</dbReference>
<organism evidence="6 7">
    <name type="scientific">Bailinhaonella thermotolerans</name>
    <dbReference type="NCBI Taxonomy" id="1070861"/>
    <lineage>
        <taxon>Bacteria</taxon>
        <taxon>Bacillati</taxon>
        <taxon>Actinomycetota</taxon>
        <taxon>Actinomycetes</taxon>
        <taxon>Streptosporangiales</taxon>
        <taxon>Streptosporangiaceae</taxon>
        <taxon>Bailinhaonella</taxon>
    </lineage>
</organism>
<dbReference type="Proteomes" id="UP000265768">
    <property type="component" value="Unassembled WGS sequence"/>
</dbReference>
<dbReference type="InterPro" id="IPR050123">
    <property type="entry name" value="Prok_molybdopt-oxidoreductase"/>
</dbReference>
<gene>
    <name evidence="6" type="ORF">D5H75_12465</name>
</gene>
<evidence type="ECO:0000313" key="7">
    <source>
        <dbReference type="Proteomes" id="UP000265768"/>
    </source>
</evidence>
<dbReference type="Gene3D" id="2.40.40.20">
    <property type="match status" value="1"/>
</dbReference>
<dbReference type="NCBIfam" id="TIGR01701">
    <property type="entry name" value="Fdhalpha-like"/>
    <property type="match status" value="1"/>
</dbReference>
<dbReference type="Pfam" id="PF01568">
    <property type="entry name" value="Molydop_binding"/>
    <property type="match status" value="1"/>
</dbReference>
<feature type="domain" description="Molybdopterin oxidoreductase" evidence="4">
    <location>
        <begin position="115"/>
        <end position="555"/>
    </location>
</feature>
<sequence>MKHPKKLIDPANWASLKPFGIGERKPNNYLELWKAFKESKGRRRYAWKILNRGTCDGCALGTKGMRDWTMDEIHLCNIRLRLLKLNTMPALDPALLADVSALERRKSAELRDLGRLPYPMLRRKGEKGFTQIGWEEALDLAAGRLRDPDRLGVYLTSRGTPNENYYAAQKAVRAMGTNSVDNAARICHSPSTVALKETIGAAATTCSYTDWIGADYVVFIGSNPANNQPVSMKYLYHAKRAGTRIALVNAYREPGMDKYWVPSNVESAVFGTKITDHFYGVNVGGDIGFLNGVLKHMIENGWVDEDFVAAHTSGFEDVRTALAAQSWEDLEKVAGASRELMLDLARRLGTARSAVLVWSMGITQHTHGEDNVRAIVNLALARGFVGRDNCGLMPIRGHSGVQGGAEMGAYATGLPGGLPITEENARRFSEMWGFEVPTGPGLTATEMIDAAHAGRLDALVSSGGNFLEVLPDPEYCREALSRLKLRVHIDICLSSQMLVPADGDVLLLPAQTRYEMAGGVTETSTERRVIFSPEIPGPRPGAAWPEWKIFSALASRVNPKFTPFSGTAEIREEIARAVPFYDGIQRLRKFGDNVQYGGRHLCPDGRFMTADGLGRFSAVDLPDLTRPDGTFLVTTRRGKQFNSMVHERRDGFNGAVREAVLMSPVDAGRLGLADGDPVVLTSPSGTLECRVLRAPVTPGSLQVHWPEGEVLLDRSRRSPNAKIPDYNAAVTVTRA</sequence>
<evidence type="ECO:0000259" key="4">
    <source>
        <dbReference type="Pfam" id="PF00384"/>
    </source>
</evidence>
<reference evidence="6 7" key="1">
    <citation type="submission" date="2018-09" db="EMBL/GenBank/DDBJ databases">
        <title>YIM 75507 draft genome.</title>
        <authorList>
            <person name="Tang S."/>
            <person name="Feng Y."/>
        </authorList>
    </citation>
    <scope>NUCLEOTIDE SEQUENCE [LARGE SCALE GENOMIC DNA]</scope>
    <source>
        <strain evidence="6 7">YIM 75507</strain>
    </source>
</reference>
<evidence type="ECO:0000256" key="3">
    <source>
        <dbReference type="ARBA" id="ARBA00023014"/>
    </source>
</evidence>
<keyword evidence="7" id="KW-1185">Reference proteome</keyword>
<protein>
    <submittedName>
        <fullName evidence="6">Formate dehydrogenase</fullName>
    </submittedName>
</protein>
<keyword evidence="1" id="KW-0479">Metal-binding</keyword>
<evidence type="ECO:0000259" key="5">
    <source>
        <dbReference type="Pfam" id="PF01568"/>
    </source>
</evidence>
<keyword evidence="3" id="KW-0411">Iron-sulfur</keyword>
<dbReference type="GO" id="GO:0030151">
    <property type="term" value="F:molybdenum ion binding"/>
    <property type="evidence" value="ECO:0007669"/>
    <property type="project" value="InterPro"/>
</dbReference>